<proteinExistence type="inferred from homology"/>
<keyword evidence="2" id="KW-0229">DNA integration</keyword>
<dbReference type="RefSeq" id="WP_126979141.1">
    <property type="nucleotide sequence ID" value="NZ_PQSP01000002.1"/>
</dbReference>
<evidence type="ECO:0000313" key="7">
    <source>
        <dbReference type="EMBL" id="RUS67246.1"/>
    </source>
</evidence>
<feature type="region of interest" description="Disordered" evidence="5">
    <location>
        <begin position="80"/>
        <end position="99"/>
    </location>
</feature>
<keyword evidence="4" id="KW-0233">DNA recombination</keyword>
<evidence type="ECO:0000256" key="3">
    <source>
        <dbReference type="ARBA" id="ARBA00023125"/>
    </source>
</evidence>
<evidence type="ECO:0000313" key="8">
    <source>
        <dbReference type="Proteomes" id="UP000286947"/>
    </source>
</evidence>
<dbReference type="Gene3D" id="1.10.150.130">
    <property type="match status" value="1"/>
</dbReference>
<evidence type="ECO:0000256" key="5">
    <source>
        <dbReference type="SAM" id="MobiDB-lite"/>
    </source>
</evidence>
<keyword evidence="3" id="KW-0238">DNA-binding</keyword>
<dbReference type="InterPro" id="IPR013762">
    <property type="entry name" value="Integrase-like_cat_sf"/>
</dbReference>
<dbReference type="InterPro" id="IPR050808">
    <property type="entry name" value="Phage_Integrase"/>
</dbReference>
<dbReference type="InterPro" id="IPR010998">
    <property type="entry name" value="Integrase_recombinase_N"/>
</dbReference>
<feature type="compositionally biased region" description="Polar residues" evidence="5">
    <location>
        <begin position="90"/>
        <end position="99"/>
    </location>
</feature>
<dbReference type="OrthoDB" id="8556969at2"/>
<dbReference type="PANTHER" id="PTHR30629">
    <property type="entry name" value="PROPHAGE INTEGRASE"/>
    <property type="match status" value="1"/>
</dbReference>
<feature type="region of interest" description="Disordered" evidence="5">
    <location>
        <begin position="453"/>
        <end position="475"/>
    </location>
</feature>
<gene>
    <name evidence="7" type="ORF">CUZ56_01189</name>
</gene>
<sequence length="500" mass="56444">MSLLTDKKIKNLQPGQWATESNTRGAGQLQARGLQNKRIAYYFRYTDSRHQQIRIPLGSGLSLLEARRQASILSRQLQENFKTHPLPGSRTRTSRPSTQQHTTFGVLLLTYVSDLQRRKCSSSREVKNTLERHIHQAYPQYWNLPAIDITTDHILEIIRAVSDQGKPRAADKLRCHIRAAYAAAIQARQHIDGMPAFIELSISTNPARDIPPIRNSSQTKDRVLSITELQAYWQHIKNLNTTAGALLRFHLLTGGQRIQQLARATYHDYDADSQTLTLKDPKGRRHQPRLHTIPILPQAHEAMQEMLLPNNPTTNSPHHPIHVWTITQGQHGACYSTASKALKQVIAQMKRRGGMNNKHNHSGGDPYLTDFTLGDIRRTIETRLAAAGVSRETRAQLQSHGLSGVQVRHYDRHDYLNEKRQALETLYRLLTEPHKTSESSTNPIPVEVETQTATAVSTPGQAKQPATRKSNYRFKPTVLAASPRLTLPSQHYSLPHRAGP</sequence>
<feature type="domain" description="Phage integrase central" evidence="6">
    <location>
        <begin position="122"/>
        <end position="188"/>
    </location>
</feature>
<dbReference type="GO" id="GO:0003677">
    <property type="term" value="F:DNA binding"/>
    <property type="evidence" value="ECO:0007669"/>
    <property type="project" value="UniProtKB-KW"/>
</dbReference>
<evidence type="ECO:0000256" key="1">
    <source>
        <dbReference type="ARBA" id="ARBA00008857"/>
    </source>
</evidence>
<dbReference type="Proteomes" id="UP000286947">
    <property type="component" value="Unassembled WGS sequence"/>
</dbReference>
<dbReference type="InterPro" id="IPR038488">
    <property type="entry name" value="Integrase_DNA-bd_sf"/>
</dbReference>
<dbReference type="InterPro" id="IPR053876">
    <property type="entry name" value="Phage_int_M"/>
</dbReference>
<dbReference type="InterPro" id="IPR011010">
    <property type="entry name" value="DNA_brk_join_enz"/>
</dbReference>
<dbReference type="SUPFAM" id="SSF56349">
    <property type="entry name" value="DNA breaking-rejoining enzymes"/>
    <property type="match status" value="1"/>
</dbReference>
<reference evidence="7 8" key="1">
    <citation type="submission" date="2018-01" db="EMBL/GenBank/DDBJ databases">
        <title>Saezia sanguinis gen. nov., sp. nov., in the order Burkholderiales isolated from human blood.</title>
        <authorList>
            <person name="Medina-Pascual M.J."/>
            <person name="Valdezate S."/>
            <person name="Monzon S."/>
            <person name="Cuesta I."/>
            <person name="Carrasco G."/>
            <person name="Villalon P."/>
            <person name="Saez-Nieto J.A."/>
        </authorList>
    </citation>
    <scope>NUCLEOTIDE SEQUENCE [LARGE SCALE GENOMIC DNA]</scope>
    <source>
        <strain evidence="7 8">CNM695-12</strain>
    </source>
</reference>
<evidence type="ECO:0000256" key="2">
    <source>
        <dbReference type="ARBA" id="ARBA00022908"/>
    </source>
</evidence>
<dbReference type="AlphaFoldDB" id="A0A433SEX4"/>
<dbReference type="GO" id="GO:0015074">
    <property type="term" value="P:DNA integration"/>
    <property type="evidence" value="ECO:0007669"/>
    <property type="project" value="UniProtKB-KW"/>
</dbReference>
<dbReference type="Gene3D" id="1.10.443.10">
    <property type="entry name" value="Intergrase catalytic core"/>
    <property type="match status" value="1"/>
</dbReference>
<dbReference type="PANTHER" id="PTHR30629:SF2">
    <property type="entry name" value="PROPHAGE INTEGRASE INTS-RELATED"/>
    <property type="match status" value="1"/>
</dbReference>
<accession>A0A433SEX4</accession>
<dbReference type="Gene3D" id="3.30.160.390">
    <property type="entry name" value="Integrase, DNA-binding domain"/>
    <property type="match status" value="1"/>
</dbReference>
<name>A0A433SEX4_9BURK</name>
<evidence type="ECO:0000256" key="4">
    <source>
        <dbReference type="ARBA" id="ARBA00023172"/>
    </source>
</evidence>
<dbReference type="Pfam" id="PF22022">
    <property type="entry name" value="Phage_int_M"/>
    <property type="match status" value="1"/>
</dbReference>
<comment type="caution">
    <text evidence="7">The sequence shown here is derived from an EMBL/GenBank/DDBJ whole genome shotgun (WGS) entry which is preliminary data.</text>
</comment>
<comment type="similarity">
    <text evidence="1">Belongs to the 'phage' integrase family.</text>
</comment>
<dbReference type="GO" id="GO:0006310">
    <property type="term" value="P:DNA recombination"/>
    <property type="evidence" value="ECO:0007669"/>
    <property type="project" value="UniProtKB-KW"/>
</dbReference>
<organism evidence="7 8">
    <name type="scientific">Saezia sanguinis</name>
    <dbReference type="NCBI Taxonomy" id="1965230"/>
    <lineage>
        <taxon>Bacteria</taxon>
        <taxon>Pseudomonadati</taxon>
        <taxon>Pseudomonadota</taxon>
        <taxon>Betaproteobacteria</taxon>
        <taxon>Burkholderiales</taxon>
        <taxon>Saeziaceae</taxon>
        <taxon>Saezia</taxon>
    </lineage>
</organism>
<keyword evidence="8" id="KW-1185">Reference proteome</keyword>
<dbReference type="EMBL" id="PQSP01000002">
    <property type="protein sequence ID" value="RUS67246.1"/>
    <property type="molecule type" value="Genomic_DNA"/>
</dbReference>
<protein>
    <recommendedName>
        <fullName evidence="6">Phage integrase central domain-containing protein</fullName>
    </recommendedName>
</protein>
<evidence type="ECO:0000259" key="6">
    <source>
        <dbReference type="Pfam" id="PF22022"/>
    </source>
</evidence>